<evidence type="ECO:0000313" key="2">
    <source>
        <dbReference type="Proteomes" id="UP001500220"/>
    </source>
</evidence>
<name>A0ABP3LWJ5_9PSEU</name>
<sequence>MTNAVAASTKPQPVLASSQLSAADEAVLSESVPTAPQTTTANMINAVTPKTAQSVRGFPANSGLPCSSVEW</sequence>
<accession>A0ABP3LWJ5</accession>
<reference evidence="2" key="1">
    <citation type="journal article" date="2019" name="Int. J. Syst. Evol. Microbiol.">
        <title>The Global Catalogue of Microorganisms (GCM) 10K type strain sequencing project: providing services to taxonomists for standard genome sequencing and annotation.</title>
        <authorList>
            <consortium name="The Broad Institute Genomics Platform"/>
            <consortium name="The Broad Institute Genome Sequencing Center for Infectious Disease"/>
            <person name="Wu L."/>
            <person name="Ma J."/>
        </authorList>
    </citation>
    <scope>NUCLEOTIDE SEQUENCE [LARGE SCALE GENOMIC DNA]</scope>
    <source>
        <strain evidence="2">JCM 10664</strain>
    </source>
</reference>
<dbReference type="Proteomes" id="UP001500220">
    <property type="component" value="Unassembled WGS sequence"/>
</dbReference>
<dbReference type="EMBL" id="BAAAHC010000003">
    <property type="protein sequence ID" value="GAA0508340.1"/>
    <property type="molecule type" value="Genomic_DNA"/>
</dbReference>
<gene>
    <name evidence="1" type="ORF">GCM10009545_08030</name>
</gene>
<keyword evidence="2" id="KW-1185">Reference proteome</keyword>
<proteinExistence type="predicted"/>
<comment type="caution">
    <text evidence="1">The sequence shown here is derived from an EMBL/GenBank/DDBJ whole genome shotgun (WGS) entry which is preliminary data.</text>
</comment>
<protein>
    <submittedName>
        <fullName evidence="1">Uncharacterized protein</fullName>
    </submittedName>
</protein>
<evidence type="ECO:0000313" key="1">
    <source>
        <dbReference type="EMBL" id="GAA0508340.1"/>
    </source>
</evidence>
<organism evidence="1 2">
    <name type="scientific">Saccharopolyspora thermophila</name>
    <dbReference type="NCBI Taxonomy" id="89367"/>
    <lineage>
        <taxon>Bacteria</taxon>
        <taxon>Bacillati</taxon>
        <taxon>Actinomycetota</taxon>
        <taxon>Actinomycetes</taxon>
        <taxon>Pseudonocardiales</taxon>
        <taxon>Pseudonocardiaceae</taxon>
        <taxon>Saccharopolyspora</taxon>
    </lineage>
</organism>